<evidence type="ECO:0000256" key="2">
    <source>
        <dbReference type="SAM" id="MobiDB-lite"/>
    </source>
</evidence>
<feature type="region of interest" description="Disordered" evidence="2">
    <location>
        <begin position="1"/>
        <end position="51"/>
    </location>
</feature>
<feature type="region of interest" description="Disordered" evidence="2">
    <location>
        <begin position="375"/>
        <end position="434"/>
    </location>
</feature>
<feature type="compositionally biased region" description="Low complexity" evidence="2">
    <location>
        <begin position="396"/>
        <end position="411"/>
    </location>
</feature>
<evidence type="ECO:0000256" key="1">
    <source>
        <dbReference type="SAM" id="Coils"/>
    </source>
</evidence>
<dbReference type="EMBL" id="MCFL01000126">
    <property type="protein sequence ID" value="ORZ29803.1"/>
    <property type="molecule type" value="Genomic_DNA"/>
</dbReference>
<protein>
    <submittedName>
        <fullName evidence="3">Uncharacterized protein</fullName>
    </submittedName>
</protein>
<feature type="compositionally biased region" description="Basic residues" evidence="2">
    <location>
        <begin position="837"/>
        <end position="847"/>
    </location>
</feature>
<feature type="coiled-coil region" evidence="1">
    <location>
        <begin position="1159"/>
        <end position="1203"/>
    </location>
</feature>
<reference evidence="3 4" key="1">
    <citation type="submission" date="2016-07" db="EMBL/GenBank/DDBJ databases">
        <title>Pervasive Adenine N6-methylation of Active Genes in Fungi.</title>
        <authorList>
            <consortium name="DOE Joint Genome Institute"/>
            <person name="Mondo S.J."/>
            <person name="Dannebaum R.O."/>
            <person name="Kuo R.C."/>
            <person name="Labutti K."/>
            <person name="Haridas S."/>
            <person name="Kuo A."/>
            <person name="Salamov A."/>
            <person name="Ahrendt S.R."/>
            <person name="Lipzen A."/>
            <person name="Sullivan W."/>
            <person name="Andreopoulos W.B."/>
            <person name="Clum A."/>
            <person name="Lindquist E."/>
            <person name="Daum C."/>
            <person name="Ramamoorthy G.K."/>
            <person name="Gryganskyi A."/>
            <person name="Culley D."/>
            <person name="Magnuson J.K."/>
            <person name="James T.Y."/>
            <person name="O'Malley M.A."/>
            <person name="Stajich J.E."/>
            <person name="Spatafora J.W."/>
            <person name="Visel A."/>
            <person name="Grigoriev I.V."/>
        </authorList>
    </citation>
    <scope>NUCLEOTIDE SEQUENCE [LARGE SCALE GENOMIC DNA]</scope>
    <source>
        <strain evidence="3 4">PL171</strain>
    </source>
</reference>
<feature type="compositionally biased region" description="Basic residues" evidence="2">
    <location>
        <begin position="952"/>
        <end position="961"/>
    </location>
</feature>
<feature type="compositionally biased region" description="Low complexity" evidence="2">
    <location>
        <begin position="887"/>
        <end position="903"/>
    </location>
</feature>
<feature type="region of interest" description="Disordered" evidence="2">
    <location>
        <begin position="886"/>
        <end position="991"/>
    </location>
</feature>
<feature type="region of interest" description="Disordered" evidence="2">
    <location>
        <begin position="88"/>
        <end position="173"/>
    </location>
</feature>
<evidence type="ECO:0000313" key="3">
    <source>
        <dbReference type="EMBL" id="ORZ29803.1"/>
    </source>
</evidence>
<feature type="coiled-coil region" evidence="1">
    <location>
        <begin position="995"/>
        <end position="1022"/>
    </location>
</feature>
<keyword evidence="4" id="KW-1185">Reference proteome</keyword>
<sequence>MPSSASLHRPSLTSSNASVHKGGNAARSKSALAVNGPPDRATMRSLSRGDITKKEITKWDEFYNEYQAGMGDIDRVLKSLTSAKSFLGGHATSTHSLKRSSPSVSRPRTPSPGKPPSPPSRQPVSASSILRSSGGLAQRSPSPASGRRGTGTQRDLKPTATPSKQQAASLRASGSVNSIGLGVGNMAPSPSRSSLMHVGFQTPVRGSQVLLSSSQRDLIERLEAAAASQSIAQQNAVPTTPGSPQAAGVTAVSADDSIALSASLSTPATPSRSLYSNHVDVSVPAIAIEPPSRLQSVNLDDDNRTSPEKPILAPSQQSIAIINASRASVDNVADVVFNRSSANLGIGQLGAPGESHIGTTGVSAANLTPSQANMSALFSNPDLDAKPRRSTARLMSTTRLSSQSPSRQQRSGHAPAPTNTPPNERQGGKEDYAATTRAAAAEAAVVRLQARLTEKNTTISNLAFRVRQLERQVHWAQVQGQANAAAAGLDAAHRSRVRELESRLAKDAEVIRGLVKEIEACQGREREAKETIATLHQRIQRGTAAVSAPVAPTAEVVRVVEAVPVPVVVDPAFIRQVGMAVRSCQESGLQSRQYPQFASAISSAIEVVRAIESNPGDAMNTHSRLHHAVPNPSATITRLFNCITDLTGAIEQHFVKQVNEPVITPRVPKADASTQSYTPLVVHSETQSAPAPATWESSVQANDRAEAQITPHKDEAVGPDSAPIHVAVSVATETVQPAMVQHASAGTGTDAVKTDSAGVQTADDQRPIVIPNGTQTRDEFVKPTLNPAGVSANSSVDVLLAMFAKMNAQNAPINGSGSEVDQLLLRLLSLKGENERLRRRQSTHHAVRTTPAIPPQQQQAKDLDGTHSRELAELRHAIHRLEERLLSHSSSFTPSTPSTTSSSIPPPPPPPPVLFPAETKPAPKPSKSHKKGRDDDSSDASLSSSDASTPPRRSRHRHRSSHIPPPQNIDIQLGPSPQSPAMADPTPDPKLVSQLESVTQSNQALAQKIQALEHQLTEMQVTGVEALKADQLAFKYQPPNLDALRDAEHSKVIAEYQSQLAHLSATIQSLHDQLAHRDLEISHLRDQLDALQSLGPQWSADLDKLVESLSQAVAEQQRQSEAHLQAAQGMVHKAVAGEQQERANAQVLADAVRAHVARAADLVRELDDTHKQLSAAKDEVAQVKFELEREREIQAQVKQLEQECRTNLGSVQAKLIAYDAQWASVAHLAPAGIVEGQFAHVCQHLAMDLERQRDHSRAMQAELLGLRQAKDAAETSSKDQAAKVDRLAELVSRAERSREDAVKSLTKRVRVAEREAADAKTRLARVLKGVYLYVASSSAGDTASPSSTGIMQDHAGVTASAIPQQSAQVGSGDVEAVLATLAGGVFSGADNINDPRDSSMLDGLSELDSFGIELSPVQKVGHLPPPLQDDLQAILNEQVDDGPRRDTDGRGGLQI</sequence>
<gene>
    <name evidence="3" type="ORF">BCR44DRAFT_69194</name>
</gene>
<feature type="compositionally biased region" description="Polar residues" evidence="2">
    <location>
        <begin position="160"/>
        <end position="173"/>
    </location>
</feature>
<dbReference type="Proteomes" id="UP000193411">
    <property type="component" value="Unassembled WGS sequence"/>
</dbReference>
<proteinExistence type="predicted"/>
<name>A0A1Y2H7X4_9FUNG</name>
<dbReference type="OrthoDB" id="10693024at2759"/>
<accession>A0A1Y2H7X4</accession>
<evidence type="ECO:0000313" key="4">
    <source>
        <dbReference type="Proteomes" id="UP000193411"/>
    </source>
</evidence>
<feature type="compositionally biased region" description="Pro residues" evidence="2">
    <location>
        <begin position="904"/>
        <end position="914"/>
    </location>
</feature>
<keyword evidence="1" id="KW-0175">Coiled coil</keyword>
<feature type="compositionally biased region" description="Polar residues" evidence="2">
    <location>
        <begin position="1"/>
        <end position="18"/>
    </location>
</feature>
<feature type="compositionally biased region" description="Low complexity" evidence="2">
    <location>
        <begin position="939"/>
        <end position="951"/>
    </location>
</feature>
<comment type="caution">
    <text evidence="3">The sequence shown here is derived from an EMBL/GenBank/DDBJ whole genome shotgun (WGS) entry which is preliminary data.</text>
</comment>
<organism evidence="3 4">
    <name type="scientific">Catenaria anguillulae PL171</name>
    <dbReference type="NCBI Taxonomy" id="765915"/>
    <lineage>
        <taxon>Eukaryota</taxon>
        <taxon>Fungi</taxon>
        <taxon>Fungi incertae sedis</taxon>
        <taxon>Blastocladiomycota</taxon>
        <taxon>Blastocladiomycetes</taxon>
        <taxon>Blastocladiales</taxon>
        <taxon>Catenariaceae</taxon>
        <taxon>Catenaria</taxon>
    </lineage>
</organism>
<feature type="compositionally biased region" description="Pro residues" evidence="2">
    <location>
        <begin position="109"/>
        <end position="121"/>
    </location>
</feature>
<feature type="region of interest" description="Disordered" evidence="2">
    <location>
        <begin position="836"/>
        <end position="864"/>
    </location>
</feature>
<feature type="compositionally biased region" description="Low complexity" evidence="2">
    <location>
        <begin position="99"/>
        <end position="108"/>
    </location>
</feature>